<keyword evidence="8" id="KW-0175">Coiled coil</keyword>
<dbReference type="InterPro" id="IPR036890">
    <property type="entry name" value="HATPase_C_sf"/>
</dbReference>
<feature type="modified residue" description="4-aspartylphosphate" evidence="7">
    <location>
        <position position="671"/>
    </location>
</feature>
<evidence type="ECO:0000259" key="12">
    <source>
        <dbReference type="PROSITE" id="PS50885"/>
    </source>
</evidence>
<dbReference type="RefSeq" id="WP_176067861.1">
    <property type="nucleotide sequence ID" value="NZ_BJTG01000009.1"/>
</dbReference>
<keyword evidence="6" id="KW-0418">Kinase</keyword>
<accession>A0A7I9VR46</accession>
<dbReference type="InterPro" id="IPR001789">
    <property type="entry name" value="Sig_transdc_resp-reg_receiver"/>
</dbReference>
<dbReference type="Pfam" id="PF00672">
    <property type="entry name" value="HAMP"/>
    <property type="match status" value="1"/>
</dbReference>
<dbReference type="AlphaFoldDB" id="A0A7I9VR46"/>
<reference evidence="14" key="1">
    <citation type="journal article" date="2020" name="Appl. Environ. Microbiol.">
        <title>Diazotrophic Anaeromyxobacter Isolates from Soils.</title>
        <authorList>
            <person name="Masuda Y."/>
            <person name="Yamanaka H."/>
            <person name="Xu Z.X."/>
            <person name="Shiratori Y."/>
            <person name="Aono T."/>
            <person name="Amachi S."/>
            <person name="Senoo K."/>
            <person name="Itoh H."/>
        </authorList>
    </citation>
    <scope>NUCLEOTIDE SEQUENCE [LARGE SCALE GENOMIC DNA]</scope>
    <source>
        <strain evidence="14">R267</strain>
    </source>
</reference>
<dbReference type="SMART" id="SM00304">
    <property type="entry name" value="HAMP"/>
    <property type="match status" value="1"/>
</dbReference>
<dbReference type="GO" id="GO:0000155">
    <property type="term" value="F:phosphorelay sensor kinase activity"/>
    <property type="evidence" value="ECO:0007669"/>
    <property type="project" value="InterPro"/>
</dbReference>
<evidence type="ECO:0000256" key="6">
    <source>
        <dbReference type="ARBA" id="ARBA00022777"/>
    </source>
</evidence>
<dbReference type="Proteomes" id="UP000503640">
    <property type="component" value="Unassembled WGS sequence"/>
</dbReference>
<dbReference type="Gene3D" id="3.30.565.10">
    <property type="entry name" value="Histidine kinase-like ATPase, C-terminal domain"/>
    <property type="match status" value="1"/>
</dbReference>
<evidence type="ECO:0000259" key="10">
    <source>
        <dbReference type="PROSITE" id="PS50109"/>
    </source>
</evidence>
<keyword evidence="9" id="KW-1133">Transmembrane helix</keyword>
<dbReference type="Gene3D" id="6.10.340.10">
    <property type="match status" value="1"/>
</dbReference>
<dbReference type="Gene3D" id="3.30.450.20">
    <property type="entry name" value="PAS domain"/>
    <property type="match status" value="1"/>
</dbReference>
<dbReference type="Gene3D" id="3.40.50.2300">
    <property type="match status" value="1"/>
</dbReference>
<dbReference type="PRINTS" id="PR00344">
    <property type="entry name" value="BCTRLSENSOR"/>
</dbReference>
<sequence length="739" mass="76831">MLSSLRLRLLALVVVALLPALGVLAFASLAHRRLLVSDARAEADQLARLVSEIHQRPADGARGLLLAVSRMDRVVSRDPSCSAQLAPLLARDPIHLNIGAIDLDGDVFCSAAPQRGPVNLGDRRFFREALATRDFGVGEYVVSRIVGAGSLGFGQAVFGADGALRAVAFASLDVGYLQRRLDALALPEGADVQVLDRRGVIITARGHPERAGQPYDAARLALLARARAPLDFPGVDGVPRIHALQTVFGSGSEPVIQVVAALPTAAVLAPVNRITALSLLAFGLVAALTLLAASWAGELLLVRKLKALIAAARRLSAGDAGARTGLVPGQEELGELIRAFDEMADSLQRQEAERGRLEEQLRHAQKLEAVGQLAGGVAHDFNNLLTAILSCARMIEGELPDGHPARQDAAEIVAASERAAALTRQLLAFSRRQRLAPQPIALADVVRGLEKMLRRLLGEAVALEVVLEARGGASADPGQLEQVIVNLAVNARDAMPGGGRLTITVSEREGAVPASGHDPGLPAGPLSVLSVKDSGAGMDAELQARIFEPFFTTKAAGKGTGLGLSTVYGIVAQSGGAIRVRSAPGEGSEFIVYLPHHDGPCAAAPAVTPAAGGGSGGHETILLVEDDDALRAVARRALQQRGYTVLDASAAAAALAIAAEHPRPIDLLLTDVLLPDENGPALARRVGALRPGVRLAFMSGYTGDALGAELPASAPFLPKPFTPAALLAAVRRALDAPAP</sequence>
<dbReference type="CDD" id="cd12914">
    <property type="entry name" value="PDC1_DGC_like"/>
    <property type="match status" value="1"/>
</dbReference>
<dbReference type="GO" id="GO:0016020">
    <property type="term" value="C:membrane"/>
    <property type="evidence" value="ECO:0007669"/>
    <property type="project" value="UniProtKB-SubCell"/>
</dbReference>
<evidence type="ECO:0000256" key="7">
    <source>
        <dbReference type="PROSITE-ProRule" id="PRU00169"/>
    </source>
</evidence>
<dbReference type="SUPFAM" id="SSF47384">
    <property type="entry name" value="Homodimeric domain of signal transducing histidine kinase"/>
    <property type="match status" value="1"/>
</dbReference>
<dbReference type="InterPro" id="IPR003660">
    <property type="entry name" value="HAMP_dom"/>
</dbReference>
<evidence type="ECO:0000256" key="2">
    <source>
        <dbReference type="ARBA" id="ARBA00004370"/>
    </source>
</evidence>
<dbReference type="Pfam" id="PF00072">
    <property type="entry name" value="Response_reg"/>
    <property type="match status" value="1"/>
</dbReference>
<evidence type="ECO:0000256" key="5">
    <source>
        <dbReference type="ARBA" id="ARBA00022679"/>
    </source>
</evidence>
<keyword evidence="5" id="KW-0808">Transferase</keyword>
<evidence type="ECO:0000256" key="3">
    <source>
        <dbReference type="ARBA" id="ARBA00012438"/>
    </source>
</evidence>
<dbReference type="SUPFAM" id="SSF55874">
    <property type="entry name" value="ATPase domain of HSP90 chaperone/DNA topoisomerase II/histidine kinase"/>
    <property type="match status" value="1"/>
</dbReference>
<dbReference type="SMART" id="SM00448">
    <property type="entry name" value="REC"/>
    <property type="match status" value="1"/>
</dbReference>
<protein>
    <recommendedName>
        <fullName evidence="3">histidine kinase</fullName>
        <ecNumber evidence="3">2.7.13.3</ecNumber>
    </recommendedName>
</protein>
<gene>
    <name evidence="13" type="ORF">AMYX_36350</name>
</gene>
<dbReference type="InterPro" id="IPR005467">
    <property type="entry name" value="His_kinase_dom"/>
</dbReference>
<feature type="transmembrane region" description="Helical" evidence="9">
    <location>
        <begin position="274"/>
        <end position="296"/>
    </location>
</feature>
<keyword evidence="9" id="KW-0812">Transmembrane</keyword>
<feature type="domain" description="Response regulatory" evidence="11">
    <location>
        <begin position="620"/>
        <end position="734"/>
    </location>
</feature>
<proteinExistence type="predicted"/>
<evidence type="ECO:0000259" key="11">
    <source>
        <dbReference type="PROSITE" id="PS50110"/>
    </source>
</evidence>
<organism evidence="13 14">
    <name type="scientific">Anaeromyxobacter diazotrophicus</name>
    <dbReference type="NCBI Taxonomy" id="2590199"/>
    <lineage>
        <taxon>Bacteria</taxon>
        <taxon>Pseudomonadati</taxon>
        <taxon>Myxococcota</taxon>
        <taxon>Myxococcia</taxon>
        <taxon>Myxococcales</taxon>
        <taxon>Cystobacterineae</taxon>
        <taxon>Anaeromyxobacteraceae</taxon>
        <taxon>Anaeromyxobacter</taxon>
    </lineage>
</organism>
<comment type="catalytic activity">
    <reaction evidence="1">
        <text>ATP + protein L-histidine = ADP + protein N-phospho-L-histidine.</text>
        <dbReference type="EC" id="2.7.13.3"/>
    </reaction>
</comment>
<dbReference type="CDD" id="cd00082">
    <property type="entry name" value="HisKA"/>
    <property type="match status" value="1"/>
</dbReference>
<dbReference type="PROSITE" id="PS50110">
    <property type="entry name" value="RESPONSE_REGULATORY"/>
    <property type="match status" value="1"/>
</dbReference>
<name>A0A7I9VR46_9BACT</name>
<evidence type="ECO:0000256" key="4">
    <source>
        <dbReference type="ARBA" id="ARBA00022553"/>
    </source>
</evidence>
<evidence type="ECO:0000313" key="14">
    <source>
        <dbReference type="Proteomes" id="UP000503640"/>
    </source>
</evidence>
<feature type="domain" description="Histidine kinase" evidence="10">
    <location>
        <begin position="376"/>
        <end position="598"/>
    </location>
</feature>
<evidence type="ECO:0000256" key="9">
    <source>
        <dbReference type="SAM" id="Phobius"/>
    </source>
</evidence>
<dbReference type="CDD" id="cd06225">
    <property type="entry name" value="HAMP"/>
    <property type="match status" value="1"/>
</dbReference>
<feature type="coiled-coil region" evidence="8">
    <location>
        <begin position="340"/>
        <end position="367"/>
    </location>
</feature>
<evidence type="ECO:0000256" key="8">
    <source>
        <dbReference type="SAM" id="Coils"/>
    </source>
</evidence>
<dbReference type="Gene3D" id="1.10.287.130">
    <property type="match status" value="1"/>
</dbReference>
<evidence type="ECO:0000313" key="13">
    <source>
        <dbReference type="EMBL" id="GEJ58894.1"/>
    </source>
</evidence>
<dbReference type="PANTHER" id="PTHR43065:SF42">
    <property type="entry name" value="TWO-COMPONENT SENSOR PPRA"/>
    <property type="match status" value="1"/>
</dbReference>
<comment type="caution">
    <text evidence="13">The sequence shown here is derived from an EMBL/GenBank/DDBJ whole genome shotgun (WGS) entry which is preliminary data.</text>
</comment>
<dbReference type="EC" id="2.7.13.3" evidence="3"/>
<dbReference type="SMART" id="SM00387">
    <property type="entry name" value="HATPase_c"/>
    <property type="match status" value="1"/>
</dbReference>
<comment type="subcellular location">
    <subcellularLocation>
        <location evidence="2">Membrane</location>
    </subcellularLocation>
</comment>
<dbReference type="PANTHER" id="PTHR43065">
    <property type="entry name" value="SENSOR HISTIDINE KINASE"/>
    <property type="match status" value="1"/>
</dbReference>
<dbReference type="SUPFAM" id="SSF52172">
    <property type="entry name" value="CheY-like"/>
    <property type="match status" value="1"/>
</dbReference>
<dbReference type="InterPro" id="IPR004358">
    <property type="entry name" value="Sig_transdc_His_kin-like_C"/>
</dbReference>
<dbReference type="EMBL" id="BJTG01000009">
    <property type="protein sequence ID" value="GEJ58894.1"/>
    <property type="molecule type" value="Genomic_DNA"/>
</dbReference>
<dbReference type="InterPro" id="IPR011006">
    <property type="entry name" value="CheY-like_superfamily"/>
</dbReference>
<keyword evidence="14" id="KW-1185">Reference proteome</keyword>
<dbReference type="Pfam" id="PF02518">
    <property type="entry name" value="HATPase_c"/>
    <property type="match status" value="1"/>
</dbReference>
<dbReference type="PROSITE" id="PS50109">
    <property type="entry name" value="HIS_KIN"/>
    <property type="match status" value="1"/>
</dbReference>
<feature type="domain" description="HAMP" evidence="12">
    <location>
        <begin position="299"/>
        <end position="352"/>
    </location>
</feature>
<dbReference type="SMART" id="SM00388">
    <property type="entry name" value="HisKA"/>
    <property type="match status" value="1"/>
</dbReference>
<dbReference type="InterPro" id="IPR003594">
    <property type="entry name" value="HATPase_dom"/>
</dbReference>
<evidence type="ECO:0000256" key="1">
    <source>
        <dbReference type="ARBA" id="ARBA00000085"/>
    </source>
</evidence>
<keyword evidence="4 7" id="KW-0597">Phosphoprotein</keyword>
<dbReference type="PROSITE" id="PS50885">
    <property type="entry name" value="HAMP"/>
    <property type="match status" value="1"/>
</dbReference>
<keyword evidence="9" id="KW-0472">Membrane</keyword>
<dbReference type="InterPro" id="IPR003661">
    <property type="entry name" value="HisK_dim/P_dom"/>
</dbReference>
<dbReference type="SUPFAM" id="SSF158472">
    <property type="entry name" value="HAMP domain-like"/>
    <property type="match status" value="1"/>
</dbReference>
<dbReference type="InterPro" id="IPR036097">
    <property type="entry name" value="HisK_dim/P_sf"/>
</dbReference>
<dbReference type="Pfam" id="PF00512">
    <property type="entry name" value="HisKA"/>
    <property type="match status" value="1"/>
</dbReference>